<dbReference type="Pfam" id="PF01874">
    <property type="entry name" value="CitG"/>
    <property type="match status" value="1"/>
</dbReference>
<dbReference type="Proteomes" id="UP000184526">
    <property type="component" value="Unassembled WGS sequence"/>
</dbReference>
<dbReference type="InterPro" id="IPR017551">
    <property type="entry name" value="TriPribosyl-deP-CoA_syn_CitG"/>
</dbReference>
<dbReference type="NCBIfam" id="TIGR03125">
    <property type="entry name" value="citrate_citG"/>
    <property type="match status" value="1"/>
</dbReference>
<evidence type="ECO:0000256" key="1">
    <source>
        <dbReference type="ARBA" id="ARBA00001210"/>
    </source>
</evidence>
<evidence type="ECO:0000256" key="3">
    <source>
        <dbReference type="ARBA" id="ARBA00022679"/>
    </source>
</evidence>
<organism evidence="6 7">
    <name type="scientific">Clostridium collagenovorans DSM 3089</name>
    <dbReference type="NCBI Taxonomy" id="1121306"/>
    <lineage>
        <taxon>Bacteria</taxon>
        <taxon>Bacillati</taxon>
        <taxon>Bacillota</taxon>
        <taxon>Clostridia</taxon>
        <taxon>Eubacteriales</taxon>
        <taxon>Clostridiaceae</taxon>
        <taxon>Clostridium</taxon>
    </lineage>
</organism>
<dbReference type="GO" id="GO:0051191">
    <property type="term" value="P:prosthetic group biosynthetic process"/>
    <property type="evidence" value="ECO:0007669"/>
    <property type="project" value="TreeGrafter"/>
</dbReference>
<dbReference type="Gene3D" id="1.10.4200.10">
    <property type="entry name" value="Triphosphoribosyl-dephospho-CoA protein"/>
    <property type="match status" value="1"/>
</dbReference>
<proteinExistence type="predicted"/>
<dbReference type="GO" id="GO:0046917">
    <property type="term" value="F:triphosphoribosyl-dephospho-CoA synthase activity"/>
    <property type="evidence" value="ECO:0007669"/>
    <property type="project" value="UniProtKB-EC"/>
</dbReference>
<evidence type="ECO:0000256" key="2">
    <source>
        <dbReference type="ARBA" id="ARBA00012074"/>
    </source>
</evidence>
<sequence length="302" mass="34560">MENIKVNNFLSYTLGEYATEAMMYEVAVYPSPGLVSPVSNGAHEDMDYYTFLKSTAVLSKYMIFFAESGFSKENLKNIFSIIRKIGIEAERDMFKKTENINTHKGMIFLMGITLANTAKALYENTGFYSIKENIKTMTRGIVSNELREIKNLYEKFHEVEIIETNLGRKLTYGEKLYINYGIEGIRGEVESGLSVVFDGALKVYEANEHKEEHVRILRTLAYLMGHCKDSTLLHRHNIEVIEEVNALGKRLLEIESDKEFLRELEEVNKDFSIRRISPGGTADLLAVTIFLSKVKKEIFKEA</sequence>
<dbReference type="PANTHER" id="PTHR30201:SF2">
    <property type="entry name" value="2-(5''-TRIPHOSPHORIBOSYL)-3'-DEPHOSPHOCOENZYME-A SYNTHASE"/>
    <property type="match status" value="1"/>
</dbReference>
<dbReference type="EMBL" id="FQXP01000006">
    <property type="protein sequence ID" value="SHH90412.1"/>
    <property type="molecule type" value="Genomic_DNA"/>
</dbReference>
<protein>
    <recommendedName>
        <fullName evidence="2">triphosphoribosyl-dephospho-CoA synthase</fullName>
        <ecNumber evidence="2">2.4.2.52</ecNumber>
    </recommendedName>
</protein>
<comment type="catalytic activity">
    <reaction evidence="1">
        <text>3'-dephospho-CoA + ATP = 2'-(5''-triphospho-alpha-D-ribosyl)-3'-dephospho-CoA + adenine</text>
        <dbReference type="Rhea" id="RHEA:15117"/>
        <dbReference type="ChEBI" id="CHEBI:16708"/>
        <dbReference type="ChEBI" id="CHEBI:30616"/>
        <dbReference type="ChEBI" id="CHEBI:57328"/>
        <dbReference type="ChEBI" id="CHEBI:61378"/>
        <dbReference type="EC" id="2.4.2.52"/>
    </reaction>
</comment>
<dbReference type="STRING" id="1121306.SAMN02745196_01833"/>
<dbReference type="PANTHER" id="PTHR30201">
    <property type="entry name" value="TRIPHOSPHORIBOSYL-DEPHOSPHO-COA SYNTHASE"/>
    <property type="match status" value="1"/>
</dbReference>
<keyword evidence="3" id="KW-0808">Transferase</keyword>
<dbReference type="GO" id="GO:0005524">
    <property type="term" value="F:ATP binding"/>
    <property type="evidence" value="ECO:0007669"/>
    <property type="project" value="UniProtKB-KW"/>
</dbReference>
<name>A0A1M5WSP8_9CLOT</name>
<evidence type="ECO:0000256" key="4">
    <source>
        <dbReference type="ARBA" id="ARBA00022741"/>
    </source>
</evidence>
<dbReference type="InterPro" id="IPR002736">
    <property type="entry name" value="CitG"/>
</dbReference>
<reference evidence="6 7" key="1">
    <citation type="submission" date="2016-11" db="EMBL/GenBank/DDBJ databases">
        <authorList>
            <person name="Jaros S."/>
            <person name="Januszkiewicz K."/>
            <person name="Wedrychowicz H."/>
        </authorList>
    </citation>
    <scope>NUCLEOTIDE SEQUENCE [LARGE SCALE GENOMIC DNA]</scope>
    <source>
        <strain evidence="6 7">DSM 3089</strain>
    </source>
</reference>
<evidence type="ECO:0000256" key="5">
    <source>
        <dbReference type="ARBA" id="ARBA00022840"/>
    </source>
</evidence>
<dbReference type="OrthoDB" id="114886at2"/>
<evidence type="ECO:0000313" key="6">
    <source>
        <dbReference type="EMBL" id="SHH90412.1"/>
    </source>
</evidence>
<evidence type="ECO:0000313" key="7">
    <source>
        <dbReference type="Proteomes" id="UP000184526"/>
    </source>
</evidence>
<dbReference type="AlphaFoldDB" id="A0A1M5WSP8"/>
<dbReference type="RefSeq" id="WP_072831719.1">
    <property type="nucleotide sequence ID" value="NZ_FQXP01000006.1"/>
</dbReference>
<gene>
    <name evidence="6" type="ORF">SAMN02745196_01833</name>
</gene>
<keyword evidence="5" id="KW-0067">ATP-binding</keyword>
<keyword evidence="7" id="KW-1185">Reference proteome</keyword>
<accession>A0A1M5WSP8</accession>
<keyword evidence="4" id="KW-0547">Nucleotide-binding</keyword>
<dbReference type="EC" id="2.4.2.52" evidence="2"/>